<name>A0ABY7UP72_9RHOB</name>
<protein>
    <submittedName>
        <fullName evidence="1">Uncharacterized protein</fullName>
    </submittedName>
</protein>
<dbReference type="Proteomes" id="UP001216899">
    <property type="component" value="Chromosome"/>
</dbReference>
<evidence type="ECO:0000313" key="2">
    <source>
        <dbReference type="Proteomes" id="UP001216899"/>
    </source>
</evidence>
<evidence type="ECO:0000313" key="1">
    <source>
        <dbReference type="EMBL" id="WDA11652.1"/>
    </source>
</evidence>
<dbReference type="RefSeq" id="WP_273742859.1">
    <property type="nucleotide sequence ID" value="NZ_CP117466.1"/>
</dbReference>
<gene>
    <name evidence="1" type="ORF">PRL19_10105</name>
</gene>
<organism evidence="1 2">
    <name type="scientific">Paracoccus marcusii</name>
    <dbReference type="NCBI Taxonomy" id="59779"/>
    <lineage>
        <taxon>Bacteria</taxon>
        <taxon>Pseudomonadati</taxon>
        <taxon>Pseudomonadota</taxon>
        <taxon>Alphaproteobacteria</taxon>
        <taxon>Rhodobacterales</taxon>
        <taxon>Paracoccaceae</taxon>
        <taxon>Paracoccus</taxon>
    </lineage>
</organism>
<sequence length="222" mass="24554">MSLHDPIKTGSRITRAMSITDALAWAFLTEKAVLDFDQYGAHEFDRPGVDTLWIMAERHKVGVTVDGGGTSDPHRDAQVIAALVEALPDHVGGRRMATQIAELARARSAPDWGQGDRISITPCGWDWSDEEGCFVAGTAQIGSLWVWRDHRRHRREHIGQVCAISYTGTASMVAAKRRNYLAWYGALLDLWAVLSRPGMLDTIEITGALPALAPWRETKAKH</sequence>
<dbReference type="EMBL" id="CP117466">
    <property type="protein sequence ID" value="WDA11652.1"/>
    <property type="molecule type" value="Genomic_DNA"/>
</dbReference>
<keyword evidence="2" id="KW-1185">Reference proteome</keyword>
<reference evidence="1 2" key="1">
    <citation type="submission" date="2023-02" db="EMBL/GenBank/DDBJ databases">
        <title>Whole genome sequenc of Paracoccus marcusii MBLB0836.</title>
        <authorList>
            <person name="Seo M.-J."/>
            <person name="Cho E.-S."/>
            <person name="Hwang C.Y."/>
        </authorList>
    </citation>
    <scope>NUCLEOTIDE SEQUENCE [LARGE SCALE GENOMIC DNA]</scope>
    <source>
        <strain evidence="1 2">MBLB0836</strain>
    </source>
</reference>
<accession>A0ABY7UP72</accession>
<proteinExistence type="predicted"/>